<gene>
    <name evidence="9" type="ORF">CEX98_08370</name>
</gene>
<evidence type="ECO:0000259" key="8">
    <source>
        <dbReference type="PROSITE" id="PS50850"/>
    </source>
</evidence>
<evidence type="ECO:0000313" key="10">
    <source>
        <dbReference type="Proteomes" id="UP000228621"/>
    </source>
</evidence>
<feature type="transmembrane region" description="Helical" evidence="7">
    <location>
        <begin position="259"/>
        <end position="278"/>
    </location>
</feature>
<dbReference type="Proteomes" id="UP000228621">
    <property type="component" value="Unassembled WGS sequence"/>
</dbReference>
<keyword evidence="4 7" id="KW-0812">Transmembrane</keyword>
<feature type="transmembrane region" description="Helical" evidence="7">
    <location>
        <begin position="182"/>
        <end position="206"/>
    </location>
</feature>
<evidence type="ECO:0000256" key="1">
    <source>
        <dbReference type="ARBA" id="ARBA00004651"/>
    </source>
</evidence>
<keyword evidence="3" id="KW-1003">Cell membrane</keyword>
<feature type="transmembrane region" description="Helical" evidence="7">
    <location>
        <begin position="155"/>
        <end position="176"/>
    </location>
</feature>
<dbReference type="RefSeq" id="WP_099641635.1">
    <property type="nucleotide sequence ID" value="NZ_NKHF01000037.1"/>
</dbReference>
<dbReference type="OrthoDB" id="8481178at2"/>
<evidence type="ECO:0000256" key="4">
    <source>
        <dbReference type="ARBA" id="ARBA00022692"/>
    </source>
</evidence>
<feature type="transmembrane region" description="Helical" evidence="7">
    <location>
        <begin position="74"/>
        <end position="91"/>
    </location>
</feature>
<feature type="transmembrane region" description="Helical" evidence="7">
    <location>
        <begin position="429"/>
        <end position="448"/>
    </location>
</feature>
<dbReference type="InterPro" id="IPR036259">
    <property type="entry name" value="MFS_trans_sf"/>
</dbReference>
<dbReference type="InterPro" id="IPR050171">
    <property type="entry name" value="MFS_Transporters"/>
</dbReference>
<feature type="transmembrane region" description="Helical" evidence="7">
    <location>
        <begin position="519"/>
        <end position="541"/>
    </location>
</feature>
<dbReference type="PROSITE" id="PS50850">
    <property type="entry name" value="MFS"/>
    <property type="match status" value="1"/>
</dbReference>
<feature type="transmembrane region" description="Helical" evidence="7">
    <location>
        <begin position="98"/>
        <end position="114"/>
    </location>
</feature>
<evidence type="ECO:0000256" key="2">
    <source>
        <dbReference type="ARBA" id="ARBA00022448"/>
    </source>
</evidence>
<feature type="domain" description="Major facilitator superfamily (MFS) profile" evidence="8">
    <location>
        <begin position="30"/>
        <end position="580"/>
    </location>
</feature>
<comment type="caution">
    <text evidence="9">The sequence shown here is derived from an EMBL/GenBank/DDBJ whole genome shotgun (WGS) entry which is preliminary data.</text>
</comment>
<evidence type="ECO:0000313" key="9">
    <source>
        <dbReference type="EMBL" id="PCK32187.1"/>
    </source>
</evidence>
<evidence type="ECO:0000256" key="7">
    <source>
        <dbReference type="SAM" id="Phobius"/>
    </source>
</evidence>
<reference evidence="10" key="1">
    <citation type="journal article" date="2019" name="Genome Announc.">
        <title>Draft Genome Sequence of Pseudoalteromonas piscicida Strain 36Y ROTHPW, an Hypersaline Seawater Isolate from the South Coast of Sonora, Mexico.</title>
        <authorList>
            <person name="Sanchez-Diaz R."/>
            <person name="Molina-Garza Z.J."/>
            <person name="Cruz-Suarez L.E."/>
            <person name="Selvin J."/>
            <person name="Kiran G.S."/>
            <person name="Ibarra-Gamez J.C."/>
            <person name="Gomez-Gil B."/>
            <person name="Galaviz-Silva L."/>
        </authorList>
    </citation>
    <scope>NUCLEOTIDE SEQUENCE [LARGE SCALE GENOMIC DNA]</scope>
    <source>
        <strain evidence="10">36Y_RITHPW</strain>
    </source>
</reference>
<proteinExistence type="predicted"/>
<comment type="subcellular location">
    <subcellularLocation>
        <location evidence="1">Cell membrane</location>
        <topology evidence="1">Multi-pass membrane protein</topology>
    </subcellularLocation>
</comment>
<feature type="transmembrane region" description="Helical" evidence="7">
    <location>
        <begin position="120"/>
        <end position="143"/>
    </location>
</feature>
<evidence type="ECO:0000256" key="5">
    <source>
        <dbReference type="ARBA" id="ARBA00022989"/>
    </source>
</evidence>
<keyword evidence="6 7" id="KW-0472">Membrane</keyword>
<dbReference type="SUPFAM" id="SSF103473">
    <property type="entry name" value="MFS general substrate transporter"/>
    <property type="match status" value="2"/>
</dbReference>
<dbReference type="AlphaFoldDB" id="A0A2A5JS27"/>
<dbReference type="InterPro" id="IPR020846">
    <property type="entry name" value="MFS_dom"/>
</dbReference>
<feature type="transmembrane region" description="Helical" evidence="7">
    <location>
        <begin position="479"/>
        <end position="498"/>
    </location>
</feature>
<dbReference type="GO" id="GO:0022857">
    <property type="term" value="F:transmembrane transporter activity"/>
    <property type="evidence" value="ECO:0007669"/>
    <property type="project" value="InterPro"/>
</dbReference>
<protein>
    <submittedName>
        <fullName evidence="9">MFS transporter</fullName>
    </submittedName>
</protein>
<name>A0A2A5JS27_PSEO7</name>
<feature type="transmembrane region" description="Helical" evidence="7">
    <location>
        <begin position="298"/>
        <end position="317"/>
    </location>
</feature>
<organism evidence="9 10">
    <name type="scientific">Pseudoalteromonas piscicida</name>
    <dbReference type="NCBI Taxonomy" id="43662"/>
    <lineage>
        <taxon>Bacteria</taxon>
        <taxon>Pseudomonadati</taxon>
        <taxon>Pseudomonadota</taxon>
        <taxon>Gammaproteobacteria</taxon>
        <taxon>Alteromonadales</taxon>
        <taxon>Pseudoalteromonadaceae</taxon>
        <taxon>Pseudoalteromonas</taxon>
    </lineage>
</organism>
<evidence type="ECO:0000256" key="3">
    <source>
        <dbReference type="ARBA" id="ARBA00022475"/>
    </source>
</evidence>
<feature type="transmembrane region" description="Helical" evidence="7">
    <location>
        <begin position="553"/>
        <end position="572"/>
    </location>
</feature>
<feature type="transmembrane region" description="Helical" evidence="7">
    <location>
        <begin position="455"/>
        <end position="473"/>
    </location>
</feature>
<dbReference type="Pfam" id="PF07690">
    <property type="entry name" value="MFS_1"/>
    <property type="match status" value="2"/>
</dbReference>
<keyword evidence="10" id="KW-1185">Reference proteome</keyword>
<dbReference type="InterPro" id="IPR011701">
    <property type="entry name" value="MFS"/>
</dbReference>
<dbReference type="GO" id="GO:0005886">
    <property type="term" value="C:plasma membrane"/>
    <property type="evidence" value="ECO:0007669"/>
    <property type="project" value="UniProtKB-SubCell"/>
</dbReference>
<dbReference type="EMBL" id="NKHF01000037">
    <property type="protein sequence ID" value="PCK32187.1"/>
    <property type="molecule type" value="Genomic_DNA"/>
</dbReference>
<feature type="transmembrane region" description="Helical" evidence="7">
    <location>
        <begin position="36"/>
        <end position="54"/>
    </location>
</feature>
<dbReference type="PANTHER" id="PTHR23517:SF2">
    <property type="entry name" value="MULTIDRUG RESISTANCE PROTEIN MDTH"/>
    <property type="match status" value="1"/>
</dbReference>
<feature type="transmembrane region" description="Helical" evidence="7">
    <location>
        <begin position="235"/>
        <end position="253"/>
    </location>
</feature>
<keyword evidence="2" id="KW-0813">Transport</keyword>
<keyword evidence="5 7" id="KW-1133">Transmembrane helix</keyword>
<dbReference type="Gene3D" id="1.20.1250.20">
    <property type="entry name" value="MFS general substrate transporter like domains"/>
    <property type="match status" value="2"/>
</dbReference>
<accession>A0A2A5JS27</accession>
<evidence type="ECO:0000256" key="6">
    <source>
        <dbReference type="ARBA" id="ARBA00023136"/>
    </source>
</evidence>
<dbReference type="PANTHER" id="PTHR23517">
    <property type="entry name" value="RESISTANCE PROTEIN MDTM, PUTATIVE-RELATED-RELATED"/>
    <property type="match status" value="1"/>
</dbReference>
<sequence>MQNQQRWCEPDINEVNRPESPSGFGQTFYIANIMEIFERLAWYGFFAVSSIYMTTPKSQGGIGFNDIERGAVQGIIPFFLYLLPVVTGALGDRVGYKKMFFFAFLVMTPSYYLMGQAQSFWPFFIALSFVALGAACFKPVVVGTVSHSTTDANRGLGFGIFYTMVNIGGFLGPLVAGYMRAISWDAVFIMSAVWIAINFIPLMLFYKDPKTLPKTKQSLAQVLTTAQSVLGNTRLALTLFVALALLMSAGVGFSNYSQAFTWIVIWFLANWVWDRMLINRAANKTWWLQPMKVSNLPFALYLLILAGFWTVYNQLFYTLPLYIRDYADTRDILAWFGDSGVSFLAHVDIDKLTAAILTLFNELKESGAVSVETIRLEWVHLKVNVPHEQIQLILQTLSALQDNGQALSQQHARTLAEQLVQYRQINPEYLINLDFAAIVIAQILVSFLCQRFRPFYVLISGLLVIAVAFIALLGDSGWLSGQLIVTVILLIALGEMLASPKSQEYVASIAPQSQAALYMGYYFVSMALGFLFAGFLSGWSYKVLVQEMAAPELMWGLFAAIALITAAALFWFNKVMINRKT</sequence>